<evidence type="ECO:0000313" key="3">
    <source>
        <dbReference type="Proteomes" id="UP000887013"/>
    </source>
</evidence>
<proteinExistence type="predicted"/>
<accession>A0A8X6MPD0</accession>
<evidence type="ECO:0000256" key="1">
    <source>
        <dbReference type="SAM" id="MobiDB-lite"/>
    </source>
</evidence>
<name>A0A8X6MPD0_NEPPI</name>
<organism evidence="2 3">
    <name type="scientific">Nephila pilipes</name>
    <name type="common">Giant wood spider</name>
    <name type="synonym">Nephila maculata</name>
    <dbReference type="NCBI Taxonomy" id="299642"/>
    <lineage>
        <taxon>Eukaryota</taxon>
        <taxon>Metazoa</taxon>
        <taxon>Ecdysozoa</taxon>
        <taxon>Arthropoda</taxon>
        <taxon>Chelicerata</taxon>
        <taxon>Arachnida</taxon>
        <taxon>Araneae</taxon>
        <taxon>Araneomorphae</taxon>
        <taxon>Entelegynae</taxon>
        <taxon>Araneoidea</taxon>
        <taxon>Nephilidae</taxon>
        <taxon>Nephila</taxon>
    </lineage>
</organism>
<protein>
    <submittedName>
        <fullName evidence="2">Uncharacterized protein</fullName>
    </submittedName>
</protein>
<keyword evidence="3" id="KW-1185">Reference proteome</keyword>
<dbReference type="AlphaFoldDB" id="A0A8X6MPD0"/>
<gene>
    <name evidence="2" type="ORF">NPIL_634731</name>
</gene>
<sequence length="99" mass="11250">MFRVWAPDGVGFEMDAPDLELLFSVVLQRKKEKGVSNQSTSSERKLDDSRSLGVCVKKGNRRKFKDRGRRGRNEFRSQLNFEKGGAVSFMDSCTCQKAI</sequence>
<dbReference type="Proteomes" id="UP000887013">
    <property type="component" value="Unassembled WGS sequence"/>
</dbReference>
<feature type="region of interest" description="Disordered" evidence="1">
    <location>
        <begin position="31"/>
        <end position="50"/>
    </location>
</feature>
<evidence type="ECO:0000313" key="2">
    <source>
        <dbReference type="EMBL" id="GFS71032.1"/>
    </source>
</evidence>
<dbReference type="EMBL" id="BMAW01095625">
    <property type="protein sequence ID" value="GFS71032.1"/>
    <property type="molecule type" value="Genomic_DNA"/>
</dbReference>
<comment type="caution">
    <text evidence="2">The sequence shown here is derived from an EMBL/GenBank/DDBJ whole genome shotgun (WGS) entry which is preliminary data.</text>
</comment>
<reference evidence="2" key="1">
    <citation type="submission" date="2020-08" db="EMBL/GenBank/DDBJ databases">
        <title>Multicomponent nature underlies the extraordinary mechanical properties of spider dragline silk.</title>
        <authorList>
            <person name="Kono N."/>
            <person name="Nakamura H."/>
            <person name="Mori M."/>
            <person name="Yoshida Y."/>
            <person name="Ohtoshi R."/>
            <person name="Malay A.D."/>
            <person name="Moran D.A.P."/>
            <person name="Tomita M."/>
            <person name="Numata K."/>
            <person name="Arakawa K."/>
        </authorList>
    </citation>
    <scope>NUCLEOTIDE SEQUENCE</scope>
</reference>